<dbReference type="Gene3D" id="3.60.150.10">
    <property type="entry name" value="Chorismate synthase AroC"/>
    <property type="match status" value="1"/>
</dbReference>
<evidence type="ECO:0000256" key="6">
    <source>
        <dbReference type="ARBA" id="ARBA00022643"/>
    </source>
</evidence>
<dbReference type="InterPro" id="IPR035904">
    <property type="entry name" value="Chorismate_synth_AroC_sf"/>
</dbReference>
<evidence type="ECO:0000256" key="11">
    <source>
        <dbReference type="HAMAP-Rule" id="MF_00300"/>
    </source>
</evidence>
<evidence type="ECO:0000313" key="13">
    <source>
        <dbReference type="EMBL" id="GAW94125.1"/>
    </source>
</evidence>
<comment type="caution">
    <text evidence="13">The sequence shown here is derived from an EMBL/GenBank/DDBJ whole genome shotgun (WGS) entry which is preliminary data.</text>
</comment>
<evidence type="ECO:0000256" key="5">
    <source>
        <dbReference type="ARBA" id="ARBA00022630"/>
    </source>
</evidence>
<keyword evidence="5 11" id="KW-0285">Flavoprotein</keyword>
<dbReference type="GO" id="GO:0005829">
    <property type="term" value="C:cytosol"/>
    <property type="evidence" value="ECO:0007669"/>
    <property type="project" value="TreeGrafter"/>
</dbReference>
<feature type="binding site" evidence="11">
    <location>
        <position position="40"/>
    </location>
    <ligand>
        <name>NADP(+)</name>
        <dbReference type="ChEBI" id="CHEBI:58349"/>
    </ligand>
</feature>
<evidence type="ECO:0000256" key="3">
    <source>
        <dbReference type="ARBA" id="ARBA00013036"/>
    </source>
</evidence>
<keyword evidence="7 11" id="KW-0274">FAD</keyword>
<evidence type="ECO:0000256" key="1">
    <source>
        <dbReference type="ARBA" id="ARBA00005044"/>
    </source>
</evidence>
<keyword evidence="4 11" id="KW-0028">Amino-acid biosynthesis</keyword>
<dbReference type="HAMAP" id="MF_00300">
    <property type="entry name" value="Chorismate_synth"/>
    <property type="match status" value="1"/>
</dbReference>
<dbReference type="NCBIfam" id="NF003793">
    <property type="entry name" value="PRK05382.1"/>
    <property type="match status" value="1"/>
</dbReference>
<comment type="function">
    <text evidence="11">Catalyzes the anti-1,4-elimination of the C-3 phosphate and the C-6 proR hydrogen from 5-enolpyruvylshikimate-3-phosphate (EPSP) to yield chorismate, which is the branch point compound that serves as the starting substrate for the three terminal pathways of aromatic amino acid biosynthesis. This reaction introduces a second double bond into the aromatic ring system.</text>
</comment>
<dbReference type="Pfam" id="PF01264">
    <property type="entry name" value="Chorismate_synt"/>
    <property type="match status" value="1"/>
</dbReference>
<organism evidence="13 14">
    <name type="scientific">Calderihabitans maritimus</name>
    <dbReference type="NCBI Taxonomy" id="1246530"/>
    <lineage>
        <taxon>Bacteria</taxon>
        <taxon>Bacillati</taxon>
        <taxon>Bacillota</taxon>
        <taxon>Clostridia</taxon>
        <taxon>Neomoorellales</taxon>
        <taxon>Calderihabitantaceae</taxon>
        <taxon>Calderihabitans</taxon>
    </lineage>
</organism>
<keyword evidence="10 11" id="KW-0456">Lyase</keyword>
<proteinExistence type="inferred from homology"/>
<dbReference type="EMBL" id="BDGJ01000198">
    <property type="protein sequence ID" value="GAW94125.1"/>
    <property type="molecule type" value="Genomic_DNA"/>
</dbReference>
<comment type="cofactor">
    <cofactor evidence="11 12">
        <name>FMNH2</name>
        <dbReference type="ChEBI" id="CHEBI:57618"/>
    </cofactor>
    <text evidence="11 12">Reduced FMN (FMNH(2)).</text>
</comment>
<name>A0A1Z5HXT5_9FIRM</name>
<dbReference type="AlphaFoldDB" id="A0A1Z5HXT5"/>
<dbReference type="PANTHER" id="PTHR21085">
    <property type="entry name" value="CHORISMATE SYNTHASE"/>
    <property type="match status" value="1"/>
</dbReference>
<dbReference type="GO" id="GO:0009423">
    <property type="term" value="P:chorismate biosynthetic process"/>
    <property type="evidence" value="ECO:0007669"/>
    <property type="project" value="UniProtKB-UniRule"/>
</dbReference>
<keyword evidence="14" id="KW-1185">Reference proteome</keyword>
<dbReference type="GO" id="GO:0008652">
    <property type="term" value="P:amino acid biosynthetic process"/>
    <property type="evidence" value="ECO:0007669"/>
    <property type="project" value="UniProtKB-KW"/>
</dbReference>
<feature type="binding site" evidence="11">
    <location>
        <begin position="129"/>
        <end position="131"/>
    </location>
    <ligand>
        <name>FMN</name>
        <dbReference type="ChEBI" id="CHEBI:58210"/>
    </ligand>
</feature>
<feature type="binding site" evidence="11">
    <location>
        <begin position="308"/>
        <end position="312"/>
    </location>
    <ligand>
        <name>FMN</name>
        <dbReference type="ChEBI" id="CHEBI:58210"/>
    </ligand>
</feature>
<keyword evidence="9 11" id="KW-0057">Aromatic amino acid biosynthesis</keyword>
<evidence type="ECO:0000256" key="9">
    <source>
        <dbReference type="ARBA" id="ARBA00023141"/>
    </source>
</evidence>
<comment type="pathway">
    <text evidence="1 11 12">Metabolic intermediate biosynthesis; chorismate biosynthesis; chorismate from D-erythrose 4-phosphate and phosphoenolpyruvate: step 7/7.</text>
</comment>
<evidence type="ECO:0000256" key="2">
    <source>
        <dbReference type="ARBA" id="ARBA00008014"/>
    </source>
</evidence>
<keyword evidence="6 11" id="KW-0288">FMN</keyword>
<keyword evidence="8 11" id="KW-0521">NADP</keyword>
<accession>A0A1Z5HXT5</accession>
<feature type="binding site" evidence="11">
    <location>
        <begin position="248"/>
        <end position="249"/>
    </location>
    <ligand>
        <name>FMN</name>
        <dbReference type="ChEBI" id="CHEBI:58210"/>
    </ligand>
</feature>
<comment type="similarity">
    <text evidence="2 11 12">Belongs to the chorismate synthase family.</text>
</comment>
<evidence type="ECO:0000256" key="4">
    <source>
        <dbReference type="ARBA" id="ARBA00022605"/>
    </source>
</evidence>
<feature type="binding site" evidence="11">
    <location>
        <position position="334"/>
    </location>
    <ligand>
        <name>FMN</name>
        <dbReference type="ChEBI" id="CHEBI:58210"/>
    </ligand>
</feature>
<dbReference type="FunFam" id="3.60.150.10:FF:000002">
    <property type="entry name" value="Chorismate synthase"/>
    <property type="match status" value="1"/>
</dbReference>
<feature type="binding site" evidence="11">
    <location>
        <position position="293"/>
    </location>
    <ligand>
        <name>FMN</name>
        <dbReference type="ChEBI" id="CHEBI:58210"/>
    </ligand>
</feature>
<dbReference type="NCBIfam" id="TIGR00033">
    <property type="entry name" value="aroC"/>
    <property type="match status" value="1"/>
</dbReference>
<sequence length="385" mass="42098">MLRYLTAGESHGPLLTTIVEGMPAGLPLKAEYINRQLARRQAGYGRGGRMQIEKDRVRITSGVRHGYTLGSPITLVIENRDWPNWESIMDPEEIPAEDGKKITRPRPGHADLAGGIKYRQEDLRNILERASARETAARVAAGTVARAMLEQLEISIVSHVVQIGAVRVSRAPSKEEIAGKADASPVRCADPQAEREMMEAIDRARQAGDSLGGVFEVIVTGVPVGLGSHVHWDRRLDGRLAGAVMSIQGIKAVEIGLGLEAARLPGSEVHDEIFYEPERGYYRRTNRAGGLEGGITNGEPVVIRGAMKPIPTLMKPLNSVDMRTKEAFQAAVERSDVCAVPAASVVAEAVVAMELAKALLEKFPADHMDDLRENLKIWREYVRKV</sequence>
<protein>
    <recommendedName>
        <fullName evidence="3 11">Chorismate synthase</fullName>
        <shortName evidence="11">CS</shortName>
        <ecNumber evidence="3 11">4.2.3.5</ecNumber>
    </recommendedName>
    <alternativeName>
        <fullName evidence="11">5-enolpyruvylshikimate-3-phosphate phospholyase</fullName>
    </alternativeName>
</protein>
<dbReference type="PANTHER" id="PTHR21085:SF0">
    <property type="entry name" value="CHORISMATE SYNTHASE"/>
    <property type="match status" value="1"/>
</dbReference>
<dbReference type="PIRSF" id="PIRSF001456">
    <property type="entry name" value="Chorismate_synth"/>
    <property type="match status" value="1"/>
</dbReference>
<dbReference type="SUPFAM" id="SSF103263">
    <property type="entry name" value="Chorismate synthase, AroC"/>
    <property type="match status" value="1"/>
</dbReference>
<dbReference type="CDD" id="cd07304">
    <property type="entry name" value="Chorismate_synthase"/>
    <property type="match status" value="1"/>
</dbReference>
<reference evidence="14" key="1">
    <citation type="journal article" date="2017" name="Appl. Environ. Microbiol.">
        <title>Genomic Analysis of Calderihabitans maritimus KKC1, a Thermophilic, Hydrogenogenic, Carboxydotrophic Bacterium Isolated from Marine Sediment.</title>
        <authorList>
            <person name="Omae K."/>
            <person name="Yoneda Y."/>
            <person name="Fukuyama Y."/>
            <person name="Yoshida T."/>
            <person name="Sako Y."/>
        </authorList>
    </citation>
    <scope>NUCLEOTIDE SEQUENCE [LARGE SCALE GENOMIC DNA]</scope>
    <source>
        <strain evidence="14">KKC1</strain>
    </source>
</reference>
<dbReference type="Proteomes" id="UP000197032">
    <property type="component" value="Unassembled WGS sequence"/>
</dbReference>
<dbReference type="GO" id="GO:0009073">
    <property type="term" value="P:aromatic amino acid family biosynthetic process"/>
    <property type="evidence" value="ECO:0007669"/>
    <property type="project" value="UniProtKB-KW"/>
</dbReference>
<comment type="catalytic activity">
    <reaction evidence="11 12">
        <text>5-O-(1-carboxyvinyl)-3-phosphoshikimate = chorismate + phosphate</text>
        <dbReference type="Rhea" id="RHEA:21020"/>
        <dbReference type="ChEBI" id="CHEBI:29748"/>
        <dbReference type="ChEBI" id="CHEBI:43474"/>
        <dbReference type="ChEBI" id="CHEBI:57701"/>
        <dbReference type="EC" id="4.2.3.5"/>
    </reaction>
</comment>
<dbReference type="RefSeq" id="WP_272946683.1">
    <property type="nucleotide sequence ID" value="NZ_BDGJ01000198.1"/>
</dbReference>
<dbReference type="InterPro" id="IPR020541">
    <property type="entry name" value="Chorismate_synthase_CS"/>
</dbReference>
<feature type="binding site" evidence="11">
    <location>
        <position position="46"/>
    </location>
    <ligand>
        <name>NADP(+)</name>
        <dbReference type="ChEBI" id="CHEBI:58349"/>
    </ligand>
</feature>
<dbReference type="InterPro" id="IPR000453">
    <property type="entry name" value="Chorismate_synth"/>
</dbReference>
<dbReference type="GO" id="GO:0004107">
    <property type="term" value="F:chorismate synthase activity"/>
    <property type="evidence" value="ECO:0007669"/>
    <property type="project" value="UniProtKB-UniRule"/>
</dbReference>
<evidence type="ECO:0000256" key="7">
    <source>
        <dbReference type="ARBA" id="ARBA00022827"/>
    </source>
</evidence>
<dbReference type="PROSITE" id="PS00788">
    <property type="entry name" value="CHORISMATE_SYNTHASE_2"/>
    <property type="match status" value="1"/>
</dbReference>
<evidence type="ECO:0000256" key="10">
    <source>
        <dbReference type="ARBA" id="ARBA00023239"/>
    </source>
</evidence>
<comment type="subunit">
    <text evidence="11">Homotetramer.</text>
</comment>
<dbReference type="GO" id="GO:0010181">
    <property type="term" value="F:FMN binding"/>
    <property type="evidence" value="ECO:0007669"/>
    <property type="project" value="TreeGrafter"/>
</dbReference>
<evidence type="ECO:0000256" key="8">
    <source>
        <dbReference type="ARBA" id="ARBA00022857"/>
    </source>
</evidence>
<dbReference type="PROSITE" id="PS00789">
    <property type="entry name" value="CHORISMATE_SYNTHASE_3"/>
    <property type="match status" value="1"/>
</dbReference>
<evidence type="ECO:0000313" key="14">
    <source>
        <dbReference type="Proteomes" id="UP000197032"/>
    </source>
</evidence>
<dbReference type="UniPathway" id="UPA00053">
    <property type="reaction ID" value="UER00090"/>
</dbReference>
<gene>
    <name evidence="11" type="primary">aroC</name>
    <name evidence="13" type="ORF">KKC1_32390</name>
</gene>
<dbReference type="EC" id="4.2.3.5" evidence="3 11"/>
<evidence type="ECO:0000256" key="12">
    <source>
        <dbReference type="RuleBase" id="RU000605"/>
    </source>
</evidence>
<dbReference type="PROSITE" id="PS00787">
    <property type="entry name" value="CHORISMATE_SYNTHASE_1"/>
    <property type="match status" value="1"/>
</dbReference>